<evidence type="ECO:0000313" key="2">
    <source>
        <dbReference type="Proteomes" id="UP000054632"/>
    </source>
</evidence>
<name>A0A0V1E912_TRIPS</name>
<protein>
    <submittedName>
        <fullName evidence="1">Uncharacterized protein</fullName>
    </submittedName>
</protein>
<dbReference type="AlphaFoldDB" id="A0A0V1E912"/>
<accession>A0A0V1E912</accession>
<evidence type="ECO:0000313" key="1">
    <source>
        <dbReference type="EMBL" id="KRY70325.1"/>
    </source>
</evidence>
<organism evidence="1 2">
    <name type="scientific">Trichinella pseudospiralis</name>
    <name type="common">Parasitic roundworm</name>
    <dbReference type="NCBI Taxonomy" id="6337"/>
    <lineage>
        <taxon>Eukaryota</taxon>
        <taxon>Metazoa</taxon>
        <taxon>Ecdysozoa</taxon>
        <taxon>Nematoda</taxon>
        <taxon>Enoplea</taxon>
        <taxon>Dorylaimia</taxon>
        <taxon>Trichinellida</taxon>
        <taxon>Trichinellidae</taxon>
        <taxon>Trichinella</taxon>
    </lineage>
</organism>
<dbReference type="Proteomes" id="UP000054632">
    <property type="component" value="Unassembled WGS sequence"/>
</dbReference>
<sequence length="141" mass="15679">MILNNYALAERKLRSVERSLRKDPAKQREYAVVVEKYLRNGGINKPPDGCKFSDGEIPSSINKTNLAPSAETDGGIVMGQNKKHLERELTLPIRDPSSQTKCRKYRSRYSSNAGGIEGIFQCTQLTGHSSGVQLKIVRTVD</sequence>
<proteinExistence type="predicted"/>
<dbReference type="EMBL" id="JYDR01000075">
    <property type="protein sequence ID" value="KRY70325.1"/>
    <property type="molecule type" value="Genomic_DNA"/>
</dbReference>
<comment type="caution">
    <text evidence="1">The sequence shown here is derived from an EMBL/GenBank/DDBJ whole genome shotgun (WGS) entry which is preliminary data.</text>
</comment>
<reference evidence="1 2" key="1">
    <citation type="submission" date="2015-01" db="EMBL/GenBank/DDBJ databases">
        <title>Evolution of Trichinella species and genotypes.</title>
        <authorList>
            <person name="Korhonen P.K."/>
            <person name="Edoardo P."/>
            <person name="Giuseppe L.R."/>
            <person name="Gasser R.B."/>
        </authorList>
    </citation>
    <scope>NUCLEOTIDE SEQUENCE [LARGE SCALE GENOMIC DNA]</scope>
    <source>
        <strain evidence="1">ISS13</strain>
    </source>
</reference>
<gene>
    <name evidence="1" type="ORF">T4A_2782</name>
</gene>